<comment type="caution">
    <text evidence="2">The sequence shown here is derived from an EMBL/GenBank/DDBJ whole genome shotgun (WGS) entry which is preliminary data.</text>
</comment>
<dbReference type="EMBL" id="RBDX01000003">
    <property type="protein sequence ID" value="RKN11331.1"/>
    <property type="molecule type" value="Genomic_DNA"/>
</dbReference>
<dbReference type="AlphaFoldDB" id="A0A3A9WDB7"/>
<dbReference type="Gene3D" id="1.20.1270.240">
    <property type="match status" value="1"/>
</dbReference>
<keyword evidence="4" id="KW-1185">Reference proteome</keyword>
<comment type="similarity">
    <text evidence="1">Belongs to the fructosamine kinase family.</text>
</comment>
<dbReference type="RefSeq" id="WP_120695525.1">
    <property type="nucleotide sequence ID" value="NZ_RBDX01000003.1"/>
</dbReference>
<evidence type="ECO:0000313" key="4">
    <source>
        <dbReference type="Proteomes" id="UP000268652"/>
    </source>
</evidence>
<evidence type="ECO:0000313" key="3">
    <source>
        <dbReference type="EMBL" id="RKN26646.1"/>
    </source>
</evidence>
<evidence type="ECO:0000313" key="2">
    <source>
        <dbReference type="EMBL" id="RKN11331.1"/>
    </source>
</evidence>
<dbReference type="EMBL" id="RBDY01000002">
    <property type="protein sequence ID" value="RKN26646.1"/>
    <property type="molecule type" value="Genomic_DNA"/>
</dbReference>
<accession>A0A3A9WDB7</accession>
<dbReference type="Pfam" id="PF03881">
    <property type="entry name" value="Fructosamin_kin"/>
    <property type="match status" value="1"/>
</dbReference>
<protein>
    <recommendedName>
        <fullName evidence="6">Fructosamine kinase</fullName>
    </recommendedName>
</protein>
<dbReference type="Proteomes" id="UP000275024">
    <property type="component" value="Unassembled WGS sequence"/>
</dbReference>
<dbReference type="GO" id="GO:0016301">
    <property type="term" value="F:kinase activity"/>
    <property type="evidence" value="ECO:0007669"/>
    <property type="project" value="UniProtKB-UniRule"/>
</dbReference>
<gene>
    <name evidence="3" type="ORF">D7318_04585</name>
    <name evidence="2" type="ORF">D7319_05070</name>
</gene>
<dbReference type="OrthoDB" id="5291879at2"/>
<evidence type="ECO:0000313" key="5">
    <source>
        <dbReference type="Proteomes" id="UP000275024"/>
    </source>
</evidence>
<dbReference type="PANTHER" id="PTHR12149">
    <property type="entry name" value="FRUCTOSAMINE 3 KINASE-RELATED PROTEIN"/>
    <property type="match status" value="1"/>
</dbReference>
<dbReference type="PANTHER" id="PTHR12149:SF8">
    <property type="entry name" value="PROTEIN-RIBULOSAMINE 3-KINASE"/>
    <property type="match status" value="1"/>
</dbReference>
<dbReference type="PIRSF" id="PIRSF006221">
    <property type="entry name" value="Ketosamine-3-kinase"/>
    <property type="match status" value="1"/>
</dbReference>
<evidence type="ECO:0008006" key="6">
    <source>
        <dbReference type="Google" id="ProtNLM"/>
    </source>
</evidence>
<proteinExistence type="inferred from homology"/>
<sequence>MNANGLARRVAALTGAGSGAAHPVGGGEICAAYRVELDDGRTVFAKTLADAAPDFFAAEAAGLDLLRTTGAVAIPGVLAAVPDLLVLEWVTAEEPTPARAERLGRELAALHATPAPHYGTRGPLYLGPVPLETPVPPVADPGGWPAFHAEFRLLPLLRLARDSGGIAPGDAAVVERLCAAIDEVAGEAQPPAVIHGDLWAGNVLWGETLSHLIDPAAQGGHPEQDLAFLELSRCPHIDRLLAAYEEIRPLPGRAGRAPLHSLHHILIHAALFGGSYGPQSAAAARAALAAAGTS</sequence>
<dbReference type="Gene3D" id="1.10.510.10">
    <property type="entry name" value="Transferase(Phosphotransferase) domain 1"/>
    <property type="match status" value="1"/>
</dbReference>
<dbReference type="InterPro" id="IPR016477">
    <property type="entry name" value="Fructo-/Ketosamine-3-kinase"/>
</dbReference>
<dbReference type="Proteomes" id="UP000268652">
    <property type="component" value="Unassembled WGS sequence"/>
</dbReference>
<organism evidence="2 5">
    <name type="scientific">Streptomyces radicis</name>
    <dbReference type="NCBI Taxonomy" id="1750517"/>
    <lineage>
        <taxon>Bacteria</taxon>
        <taxon>Bacillati</taxon>
        <taxon>Actinomycetota</taxon>
        <taxon>Actinomycetes</taxon>
        <taxon>Kitasatosporales</taxon>
        <taxon>Streptomycetaceae</taxon>
        <taxon>Streptomyces</taxon>
    </lineage>
</organism>
<dbReference type="Gene3D" id="3.30.200.20">
    <property type="entry name" value="Phosphorylase Kinase, domain 1"/>
    <property type="match status" value="1"/>
</dbReference>
<dbReference type="SUPFAM" id="SSF56112">
    <property type="entry name" value="Protein kinase-like (PK-like)"/>
    <property type="match status" value="1"/>
</dbReference>
<name>A0A3A9WDB7_9ACTN</name>
<evidence type="ECO:0000256" key="1">
    <source>
        <dbReference type="PIRNR" id="PIRNR006221"/>
    </source>
</evidence>
<keyword evidence="1" id="KW-0808">Transferase</keyword>
<keyword evidence="1" id="KW-0418">Kinase</keyword>
<reference evidence="4 5" key="1">
    <citation type="submission" date="2018-09" db="EMBL/GenBank/DDBJ databases">
        <title>Streptomyces sp. nov. DS1-2, an endophytic actinomycete isolated from roots of Dendrobium scabrilingue.</title>
        <authorList>
            <person name="Kuncharoen N."/>
            <person name="Kudo T."/>
            <person name="Ohkuma M."/>
            <person name="Yuki M."/>
            <person name="Tanasupawat S."/>
        </authorList>
    </citation>
    <scope>NUCLEOTIDE SEQUENCE [LARGE SCALE GENOMIC DNA]</scope>
    <source>
        <strain evidence="2 5">AZ1-7</strain>
        <strain evidence="3 4">DS1-2</strain>
    </source>
</reference>
<dbReference type="InterPro" id="IPR011009">
    <property type="entry name" value="Kinase-like_dom_sf"/>
</dbReference>